<reference evidence="18" key="2">
    <citation type="submission" date="2015-01" db="EMBL/GenBank/DDBJ databases">
        <title>Evolutionary Origins and Diversification of the Mycorrhizal Mutualists.</title>
        <authorList>
            <consortium name="DOE Joint Genome Institute"/>
            <consortium name="Mycorrhizal Genomics Consortium"/>
            <person name="Kohler A."/>
            <person name="Kuo A."/>
            <person name="Nagy L.G."/>
            <person name="Floudas D."/>
            <person name="Copeland A."/>
            <person name="Barry K.W."/>
            <person name="Cichocki N."/>
            <person name="Veneault-Fourrey C."/>
            <person name="LaButti K."/>
            <person name="Lindquist E.A."/>
            <person name="Lipzen A."/>
            <person name="Lundell T."/>
            <person name="Morin E."/>
            <person name="Murat C."/>
            <person name="Riley R."/>
            <person name="Ohm R."/>
            <person name="Sun H."/>
            <person name="Tunlid A."/>
            <person name="Henrissat B."/>
            <person name="Grigoriev I.V."/>
            <person name="Hibbett D.S."/>
            <person name="Martin F."/>
        </authorList>
    </citation>
    <scope>NUCLEOTIDE SEQUENCE [LARGE SCALE GENOMIC DNA]</scope>
    <source>
        <strain evidence="18">MUT 4182</strain>
    </source>
</reference>
<name>A0A0C3KZF9_9AGAM</name>
<evidence type="ECO:0000256" key="3">
    <source>
        <dbReference type="ARBA" id="ARBA00008773"/>
    </source>
</evidence>
<evidence type="ECO:0000256" key="1">
    <source>
        <dbReference type="ARBA" id="ARBA00000382"/>
    </source>
</evidence>
<evidence type="ECO:0000256" key="11">
    <source>
        <dbReference type="ARBA" id="ARBA00023326"/>
    </source>
</evidence>
<evidence type="ECO:0000256" key="8">
    <source>
        <dbReference type="ARBA" id="ARBA00023180"/>
    </source>
</evidence>
<feature type="region of interest" description="Disordered" evidence="15">
    <location>
        <begin position="130"/>
        <end position="151"/>
    </location>
</feature>
<keyword evidence="5" id="KW-1003">Cell membrane</keyword>
<evidence type="ECO:0000313" key="17">
    <source>
        <dbReference type="EMBL" id="KIO26778.1"/>
    </source>
</evidence>
<dbReference type="InterPro" id="IPR017853">
    <property type="entry name" value="GH"/>
</dbReference>
<feature type="compositionally biased region" description="Polar residues" evidence="15">
    <location>
        <begin position="16"/>
        <end position="41"/>
    </location>
</feature>
<dbReference type="GO" id="GO:0009986">
    <property type="term" value="C:cell surface"/>
    <property type="evidence" value="ECO:0007669"/>
    <property type="project" value="TreeGrafter"/>
</dbReference>
<comment type="catalytic activity">
    <reaction evidence="1">
        <text>Hydrolysis of (1-&gt;3)-beta-D-glucosidic linkages in (1-&gt;3)-beta-D-glucans.</text>
        <dbReference type="EC" id="3.2.1.39"/>
    </reaction>
</comment>
<dbReference type="SUPFAM" id="SSF51445">
    <property type="entry name" value="(Trans)glycosidases"/>
    <property type="match status" value="1"/>
</dbReference>
<dbReference type="GO" id="GO:0005576">
    <property type="term" value="C:extracellular region"/>
    <property type="evidence" value="ECO:0007669"/>
    <property type="project" value="TreeGrafter"/>
</dbReference>
<dbReference type="Gene3D" id="3.20.20.80">
    <property type="entry name" value="Glycosidases"/>
    <property type="match status" value="2"/>
</dbReference>
<dbReference type="GO" id="GO:0000272">
    <property type="term" value="P:polysaccharide catabolic process"/>
    <property type="evidence" value="ECO:0007669"/>
    <property type="project" value="UniProtKB-KW"/>
</dbReference>
<evidence type="ECO:0000256" key="7">
    <source>
        <dbReference type="ARBA" id="ARBA00023136"/>
    </source>
</evidence>
<keyword evidence="18" id="KW-1185">Reference proteome</keyword>
<dbReference type="GO" id="GO:0005886">
    <property type="term" value="C:plasma membrane"/>
    <property type="evidence" value="ECO:0007669"/>
    <property type="project" value="UniProtKB-SubCell"/>
</dbReference>
<dbReference type="GO" id="GO:0042973">
    <property type="term" value="F:glucan endo-1,3-beta-D-glucosidase activity"/>
    <property type="evidence" value="ECO:0007669"/>
    <property type="project" value="UniProtKB-EC"/>
</dbReference>
<protein>
    <recommendedName>
        <fullName evidence="4">glucan endo-1,3-beta-D-glucosidase</fullName>
        <ecNumber evidence="4">3.2.1.39</ecNumber>
    </recommendedName>
    <alternativeName>
        <fullName evidence="14">Endo-1,3-beta-glucanase btgC</fullName>
    </alternativeName>
    <alternativeName>
        <fullName evidence="13">Laminarinase btgC</fullName>
    </alternativeName>
</protein>
<evidence type="ECO:0000313" key="18">
    <source>
        <dbReference type="Proteomes" id="UP000054248"/>
    </source>
</evidence>
<dbReference type="AlphaFoldDB" id="A0A0C3KZF9"/>
<evidence type="ECO:0000256" key="16">
    <source>
        <dbReference type="SAM" id="Phobius"/>
    </source>
</evidence>
<evidence type="ECO:0000256" key="5">
    <source>
        <dbReference type="ARBA" id="ARBA00022475"/>
    </source>
</evidence>
<evidence type="ECO:0000256" key="2">
    <source>
        <dbReference type="ARBA" id="ARBA00004401"/>
    </source>
</evidence>
<keyword evidence="6" id="KW-0378">Hydrolase</keyword>
<evidence type="ECO:0000256" key="12">
    <source>
        <dbReference type="ARBA" id="ARBA00037649"/>
    </source>
</evidence>
<feature type="transmembrane region" description="Helical" evidence="16">
    <location>
        <begin position="106"/>
        <end position="128"/>
    </location>
</feature>
<dbReference type="GO" id="GO:0071555">
    <property type="term" value="P:cell wall organization"/>
    <property type="evidence" value="ECO:0007669"/>
    <property type="project" value="UniProtKB-KW"/>
</dbReference>
<dbReference type="Proteomes" id="UP000054248">
    <property type="component" value="Unassembled WGS sequence"/>
</dbReference>
<comment type="function">
    <text evidence="12">Glucanases play a role in cell expansion during growth, in cell-cell fusion during mating, and in spore release during sporulation. This enzyme may be involved in beta-glucan degradation. Active on laminarin and lichenan.</text>
</comment>
<evidence type="ECO:0000256" key="9">
    <source>
        <dbReference type="ARBA" id="ARBA00023277"/>
    </source>
</evidence>
<dbReference type="GO" id="GO:0009277">
    <property type="term" value="C:fungal-type cell wall"/>
    <property type="evidence" value="ECO:0007669"/>
    <property type="project" value="TreeGrafter"/>
</dbReference>
<feature type="region of interest" description="Disordered" evidence="15">
    <location>
        <begin position="77"/>
        <end position="103"/>
    </location>
</feature>
<proteinExistence type="inferred from homology"/>
<dbReference type="EC" id="3.2.1.39" evidence="4"/>
<dbReference type="OrthoDB" id="68336at2759"/>
<keyword evidence="10" id="KW-0961">Cell wall biogenesis/degradation</keyword>
<organism evidence="17 18">
    <name type="scientific">Tulasnella calospora MUT 4182</name>
    <dbReference type="NCBI Taxonomy" id="1051891"/>
    <lineage>
        <taxon>Eukaryota</taxon>
        <taxon>Fungi</taxon>
        <taxon>Dikarya</taxon>
        <taxon>Basidiomycota</taxon>
        <taxon>Agaricomycotina</taxon>
        <taxon>Agaricomycetes</taxon>
        <taxon>Cantharellales</taxon>
        <taxon>Tulasnellaceae</taxon>
        <taxon>Tulasnella</taxon>
    </lineage>
</organism>
<evidence type="ECO:0000256" key="6">
    <source>
        <dbReference type="ARBA" id="ARBA00022801"/>
    </source>
</evidence>
<dbReference type="PANTHER" id="PTHR16631">
    <property type="entry name" value="GLUCAN 1,3-BETA-GLUCOSIDASE"/>
    <property type="match status" value="1"/>
</dbReference>
<comment type="subcellular location">
    <subcellularLocation>
        <location evidence="2">Cell membrane</location>
        <topology evidence="2">Single-pass type II membrane protein</topology>
    </subcellularLocation>
</comment>
<keyword evidence="9" id="KW-0119">Carbohydrate metabolism</keyword>
<evidence type="ECO:0000256" key="13">
    <source>
        <dbReference type="ARBA" id="ARBA00042373"/>
    </source>
</evidence>
<keyword evidence="7 16" id="KW-0472">Membrane</keyword>
<feature type="region of interest" description="Disordered" evidence="15">
    <location>
        <begin position="1"/>
        <end position="58"/>
    </location>
</feature>
<dbReference type="PANTHER" id="PTHR16631:SF17">
    <property type="entry name" value="GLUCAN ENDO-1,3-BETA-GLUCOSIDASE BTGC"/>
    <property type="match status" value="1"/>
</dbReference>
<evidence type="ECO:0000256" key="4">
    <source>
        <dbReference type="ARBA" id="ARBA00012780"/>
    </source>
</evidence>
<keyword evidence="16" id="KW-0812">Transmembrane</keyword>
<evidence type="ECO:0000256" key="15">
    <source>
        <dbReference type="SAM" id="MobiDB-lite"/>
    </source>
</evidence>
<accession>A0A0C3KZF9</accession>
<feature type="compositionally biased region" description="Low complexity" evidence="15">
    <location>
        <begin position="130"/>
        <end position="150"/>
    </location>
</feature>
<sequence length="483" mass="52412">MSRYQPYSDRDDYNIPTRQDLNPEYNPSQTANYGPSYQQANYYPPAADSLNPSTNTFASNANSYTPVAAQQYPHTYNSAMNPQEDRTGPLWSEKPNAGSGSSKKKWLIIGGVLAVVIIAVGVGVGVAVSHKSSGSKSSSSSSGTSTGTSSDTKDWVMSVNNVVKYNPKDLSQFETDPRLHKSLYGMAYTPIGAILPSCGATFDGVLEDVMLMSQLTTRVRLYGTDCNVTDLVLDAIQQTKTDLSVYIGIYIDNDDTVYTRQRDAVQRILKTYDINHVLGVTVGNEFILNNMTAAGSNDPTSAVGVSAAEFLVAKIQDVRSMISGLSLSKTIPVGNGDAGSYTNVQLLSAVDYFMSNIHPWCGGLAVDQAAGWTWQFFQDNNVALAAQTTNNPELIIAEIGWPSQSSDAKSATDGPSAADIPTLQTFMDSWICQANTNQTKYFWFENMDQPWKDALYGGVEGWWGLFSSTKQLKNVTIPDCAAS</sequence>
<reference evidence="17 18" key="1">
    <citation type="submission" date="2014-04" db="EMBL/GenBank/DDBJ databases">
        <authorList>
            <consortium name="DOE Joint Genome Institute"/>
            <person name="Kuo A."/>
            <person name="Girlanda M."/>
            <person name="Perotto S."/>
            <person name="Kohler A."/>
            <person name="Nagy L.G."/>
            <person name="Floudas D."/>
            <person name="Copeland A."/>
            <person name="Barry K.W."/>
            <person name="Cichocki N."/>
            <person name="Veneault-Fourrey C."/>
            <person name="LaButti K."/>
            <person name="Lindquist E.A."/>
            <person name="Lipzen A."/>
            <person name="Lundell T."/>
            <person name="Morin E."/>
            <person name="Murat C."/>
            <person name="Sun H."/>
            <person name="Tunlid A."/>
            <person name="Henrissat B."/>
            <person name="Grigoriev I.V."/>
            <person name="Hibbett D.S."/>
            <person name="Martin F."/>
            <person name="Nordberg H.P."/>
            <person name="Cantor M.N."/>
            <person name="Hua S.X."/>
        </authorList>
    </citation>
    <scope>NUCLEOTIDE SEQUENCE [LARGE SCALE GENOMIC DNA]</scope>
    <source>
        <strain evidence="17 18">MUT 4182</strain>
    </source>
</reference>
<evidence type="ECO:0000256" key="10">
    <source>
        <dbReference type="ARBA" id="ARBA00023316"/>
    </source>
</evidence>
<comment type="similarity">
    <text evidence="3">Belongs to the glycosyl hydrolase 17 family.</text>
</comment>
<dbReference type="InterPro" id="IPR050732">
    <property type="entry name" value="Beta-glucan_modifiers"/>
</dbReference>
<keyword evidence="16" id="KW-1133">Transmembrane helix</keyword>
<keyword evidence="11" id="KW-0624">Polysaccharide degradation</keyword>
<evidence type="ECO:0000256" key="14">
    <source>
        <dbReference type="ARBA" id="ARBA00043078"/>
    </source>
</evidence>
<dbReference type="HOGENOM" id="CLU_011476_2_1_1"/>
<keyword evidence="8" id="KW-0325">Glycoprotein</keyword>
<dbReference type="STRING" id="1051891.A0A0C3KZF9"/>
<dbReference type="EMBL" id="KN823019">
    <property type="protein sequence ID" value="KIO26778.1"/>
    <property type="molecule type" value="Genomic_DNA"/>
</dbReference>
<gene>
    <name evidence="17" type="ORF">M407DRAFT_243592</name>
</gene>